<dbReference type="SUPFAM" id="SSF56112">
    <property type="entry name" value="Protein kinase-like (PK-like)"/>
    <property type="match status" value="1"/>
</dbReference>
<evidence type="ECO:0000256" key="4">
    <source>
        <dbReference type="ARBA" id="ARBA00022741"/>
    </source>
</evidence>
<evidence type="ECO:0000256" key="1">
    <source>
        <dbReference type="ARBA" id="ARBA00012513"/>
    </source>
</evidence>
<evidence type="ECO:0000256" key="5">
    <source>
        <dbReference type="ARBA" id="ARBA00022777"/>
    </source>
</evidence>
<organism evidence="10 11">
    <name type="scientific">Myxococcus llanfairpwllgwyngyllgogerychwyrndrobwllllantysiliogogogochensis</name>
    <dbReference type="NCBI Taxonomy" id="2590453"/>
    <lineage>
        <taxon>Bacteria</taxon>
        <taxon>Pseudomonadati</taxon>
        <taxon>Myxococcota</taxon>
        <taxon>Myxococcia</taxon>
        <taxon>Myxococcales</taxon>
        <taxon>Cystobacterineae</taxon>
        <taxon>Myxococcaceae</taxon>
        <taxon>Myxococcus</taxon>
    </lineage>
</organism>
<keyword evidence="6 7" id="KW-0067">ATP-binding</keyword>
<dbReference type="PROSITE" id="PS00107">
    <property type="entry name" value="PROTEIN_KINASE_ATP"/>
    <property type="match status" value="1"/>
</dbReference>
<dbReference type="Gene3D" id="1.10.510.10">
    <property type="entry name" value="Transferase(Phosphotransferase) domain 1"/>
    <property type="match status" value="1"/>
</dbReference>
<proteinExistence type="predicted"/>
<gene>
    <name evidence="10" type="ORF">FJV41_00195</name>
</gene>
<dbReference type="InterPro" id="IPR017441">
    <property type="entry name" value="Protein_kinase_ATP_BS"/>
</dbReference>
<accession>A0A540X9U5</accession>
<feature type="compositionally biased region" description="Basic and acidic residues" evidence="8">
    <location>
        <begin position="476"/>
        <end position="488"/>
    </location>
</feature>
<feature type="domain" description="Protein kinase" evidence="9">
    <location>
        <begin position="41"/>
        <end position="308"/>
    </location>
</feature>
<dbReference type="SMART" id="SM00220">
    <property type="entry name" value="S_TKc"/>
    <property type="match status" value="1"/>
</dbReference>
<keyword evidence="4 7" id="KW-0547">Nucleotide-binding</keyword>
<evidence type="ECO:0000256" key="7">
    <source>
        <dbReference type="PROSITE-ProRule" id="PRU10141"/>
    </source>
</evidence>
<dbReference type="Gene3D" id="3.30.200.20">
    <property type="entry name" value="Phosphorylase Kinase, domain 1"/>
    <property type="match status" value="1"/>
</dbReference>
<evidence type="ECO:0000313" key="11">
    <source>
        <dbReference type="Proteomes" id="UP000315369"/>
    </source>
</evidence>
<evidence type="ECO:0000259" key="9">
    <source>
        <dbReference type="PROSITE" id="PS50011"/>
    </source>
</evidence>
<keyword evidence="11" id="KW-1185">Reference proteome</keyword>
<dbReference type="CDD" id="cd14014">
    <property type="entry name" value="STKc_PknB_like"/>
    <property type="match status" value="1"/>
</dbReference>
<evidence type="ECO:0000256" key="3">
    <source>
        <dbReference type="ARBA" id="ARBA00022679"/>
    </source>
</evidence>
<feature type="binding site" evidence="7">
    <location>
        <position position="70"/>
    </location>
    <ligand>
        <name>ATP</name>
        <dbReference type="ChEBI" id="CHEBI:30616"/>
    </ligand>
</feature>
<dbReference type="Proteomes" id="UP000315369">
    <property type="component" value="Unassembled WGS sequence"/>
</dbReference>
<comment type="caution">
    <text evidence="10">The sequence shown here is derived from an EMBL/GenBank/DDBJ whole genome shotgun (WGS) entry which is preliminary data.</text>
</comment>
<dbReference type="PROSITE" id="PS00108">
    <property type="entry name" value="PROTEIN_KINASE_ST"/>
    <property type="match status" value="1"/>
</dbReference>
<keyword evidence="3" id="KW-0808">Transferase</keyword>
<dbReference type="GO" id="GO:0004674">
    <property type="term" value="F:protein serine/threonine kinase activity"/>
    <property type="evidence" value="ECO:0007669"/>
    <property type="project" value="UniProtKB-KW"/>
</dbReference>
<evidence type="ECO:0000256" key="6">
    <source>
        <dbReference type="ARBA" id="ARBA00022840"/>
    </source>
</evidence>
<dbReference type="InterPro" id="IPR008271">
    <property type="entry name" value="Ser/Thr_kinase_AS"/>
</dbReference>
<dbReference type="EC" id="2.7.11.1" evidence="1"/>
<dbReference type="AlphaFoldDB" id="A0A540X9U5"/>
<evidence type="ECO:0000256" key="8">
    <source>
        <dbReference type="SAM" id="MobiDB-lite"/>
    </source>
</evidence>
<reference evidence="10 11" key="1">
    <citation type="submission" date="2019-06" db="EMBL/GenBank/DDBJ databases">
        <authorList>
            <person name="Livingstone P."/>
            <person name="Whitworth D."/>
        </authorList>
    </citation>
    <scope>NUCLEOTIDE SEQUENCE [LARGE SCALE GENOMIC DNA]</scope>
    <source>
        <strain evidence="10 11">AM401</strain>
    </source>
</reference>
<dbReference type="InterPro" id="IPR000719">
    <property type="entry name" value="Prot_kinase_dom"/>
</dbReference>
<dbReference type="EMBL" id="VIFM01000001">
    <property type="protein sequence ID" value="TQF18002.1"/>
    <property type="molecule type" value="Genomic_DNA"/>
</dbReference>
<dbReference type="PROSITE" id="PS50011">
    <property type="entry name" value="PROTEIN_KINASE_DOM"/>
    <property type="match status" value="1"/>
</dbReference>
<dbReference type="PANTHER" id="PTHR43289:SF6">
    <property type="entry name" value="SERINE_THREONINE-PROTEIN KINASE NEKL-3"/>
    <property type="match status" value="1"/>
</dbReference>
<keyword evidence="5 10" id="KW-0418">Kinase</keyword>
<dbReference type="Pfam" id="PF00069">
    <property type="entry name" value="Pkinase"/>
    <property type="match status" value="1"/>
</dbReference>
<name>A0A540X9U5_9BACT</name>
<feature type="region of interest" description="Disordered" evidence="8">
    <location>
        <begin position="466"/>
        <end position="488"/>
    </location>
</feature>
<protein>
    <recommendedName>
        <fullName evidence="1">non-specific serine/threonine protein kinase</fullName>
        <ecNumber evidence="1">2.7.11.1</ecNumber>
    </recommendedName>
</protein>
<sequence>MLTSRPTMPRCSRCQSEYAEGVVYCAQDGEALLPMVLEGRYRLLSLLGEGAMGVVYLAEHMGLGKRVAVKVLRGELSRDSTFCRRFELEAIAASQIGHENIVDVTDLGRTAHGELFYVMELLDGQSLGTLLRRERVLPLARAVPILVQVCRALEAAHARGIIHRDVKSQNVMLVSRGGRPDFVKVVDFGISKMNHLEGEKLTQTGAILGTADYMAPEQVSGGAVDARADVYAVGALTYKLLTGTPPFHGENSFATMLQHLEATVEPPGQRRPELGLPAELDALVVRALAKEPHARPSMARFREELEALASGHLPGGLVTARATTPFPTPIARSAPVSVSPAVTPPRALPSKRGVRWGVAGGVLTLLIVLAGLLSEREPPATAQVAASPAPVRTPTPAPRLRVSIVSEPPGATVSAKGQVLGTTPLELDRSDDGGPWVLSLAGHAPASVEFLPPSGRVEVTLTKLPAPRVPKPPASELKKVRELKPNPF</sequence>
<keyword evidence="2" id="KW-0723">Serine/threonine-protein kinase</keyword>
<dbReference type="GO" id="GO:0005524">
    <property type="term" value="F:ATP binding"/>
    <property type="evidence" value="ECO:0007669"/>
    <property type="project" value="UniProtKB-UniRule"/>
</dbReference>
<dbReference type="InterPro" id="IPR011009">
    <property type="entry name" value="Kinase-like_dom_sf"/>
</dbReference>
<dbReference type="FunFam" id="1.10.510.10:FF:000021">
    <property type="entry name" value="Serine/threonine protein kinase"/>
    <property type="match status" value="1"/>
</dbReference>
<evidence type="ECO:0000256" key="2">
    <source>
        <dbReference type="ARBA" id="ARBA00022527"/>
    </source>
</evidence>
<dbReference type="OrthoDB" id="9779541at2"/>
<evidence type="ECO:0000313" key="10">
    <source>
        <dbReference type="EMBL" id="TQF18002.1"/>
    </source>
</evidence>
<dbReference type="PANTHER" id="PTHR43289">
    <property type="entry name" value="MITOGEN-ACTIVATED PROTEIN KINASE KINASE KINASE 20-RELATED"/>
    <property type="match status" value="1"/>
</dbReference>